<dbReference type="SMART" id="SM00698">
    <property type="entry name" value="MORN"/>
    <property type="match status" value="2"/>
</dbReference>
<sequence>MSKIRVYTLLTARGIGITLILALLWGCSHIEKTDSLFGKPNSLIPIPFQFISKKGPVETYTVYPSGMSYRGRLLNGMRDGYGIQYRLDGTRYEGEWKEDRFHGVGRYYDKDGNFFEGLWSGGKYQHEIEPLRNEIKTKQLFDQSNPH</sequence>
<protein>
    <submittedName>
        <fullName evidence="3">MORN repeat-containing protein</fullName>
    </submittedName>
</protein>
<evidence type="ECO:0000256" key="2">
    <source>
        <dbReference type="SAM" id="Phobius"/>
    </source>
</evidence>
<feature type="transmembrane region" description="Helical" evidence="2">
    <location>
        <begin position="7"/>
        <end position="26"/>
    </location>
</feature>
<dbReference type="SUPFAM" id="SSF82185">
    <property type="entry name" value="Histone H3 K4-specific methyltransferase SET7/9 N-terminal domain"/>
    <property type="match status" value="1"/>
</dbReference>
<dbReference type="PANTHER" id="PTHR23084">
    <property type="entry name" value="PHOSPHATIDYLINOSITOL-4-PHOSPHATE 5-KINASE RELATED"/>
    <property type="match status" value="1"/>
</dbReference>
<dbReference type="InterPro" id="IPR003409">
    <property type="entry name" value="MORN"/>
</dbReference>
<reference evidence="3" key="1">
    <citation type="submission" date="2019-02" db="EMBL/GenBank/DDBJ databases">
        <authorList>
            <person name="Gruber-Vodicka R. H."/>
            <person name="Seah K. B. B."/>
        </authorList>
    </citation>
    <scope>NUCLEOTIDE SEQUENCE</scope>
    <source>
        <strain evidence="3">BECK_BZ15</strain>
    </source>
</reference>
<keyword evidence="1" id="KW-0677">Repeat</keyword>
<proteinExistence type="predicted"/>
<dbReference type="EMBL" id="CAADEW010000097">
    <property type="protein sequence ID" value="VFJ60045.1"/>
    <property type="molecule type" value="Genomic_DNA"/>
</dbReference>
<name>A0A450T171_9GAMM</name>
<organism evidence="3">
    <name type="scientific">Candidatus Kentrum sp. FW</name>
    <dbReference type="NCBI Taxonomy" id="2126338"/>
    <lineage>
        <taxon>Bacteria</taxon>
        <taxon>Pseudomonadati</taxon>
        <taxon>Pseudomonadota</taxon>
        <taxon>Gammaproteobacteria</taxon>
        <taxon>Candidatus Kentrum</taxon>
    </lineage>
</organism>
<accession>A0A450T171</accession>
<keyword evidence="2" id="KW-1133">Transmembrane helix</keyword>
<dbReference type="Gene3D" id="2.20.110.10">
    <property type="entry name" value="Histone H3 K4-specific methyltransferase SET7/9 N-terminal domain"/>
    <property type="match status" value="1"/>
</dbReference>
<evidence type="ECO:0000256" key="1">
    <source>
        <dbReference type="ARBA" id="ARBA00022737"/>
    </source>
</evidence>
<dbReference type="AlphaFoldDB" id="A0A450T171"/>
<keyword evidence="2" id="KW-0472">Membrane</keyword>
<dbReference type="Pfam" id="PF02493">
    <property type="entry name" value="MORN"/>
    <property type="match status" value="2"/>
</dbReference>
<keyword evidence="2" id="KW-0812">Transmembrane</keyword>
<gene>
    <name evidence="3" type="ORF">BECKFW1821A_GA0114235_10971</name>
</gene>
<dbReference type="PANTHER" id="PTHR23084:SF263">
    <property type="entry name" value="MORN REPEAT-CONTAINING PROTEIN 1"/>
    <property type="match status" value="1"/>
</dbReference>
<evidence type="ECO:0000313" key="3">
    <source>
        <dbReference type="EMBL" id="VFJ60045.1"/>
    </source>
</evidence>